<evidence type="ECO:0000256" key="8">
    <source>
        <dbReference type="ARBA" id="ARBA00022989"/>
    </source>
</evidence>
<keyword evidence="3" id="KW-0328">Glycosyltransferase</keyword>
<dbReference type="PANTHER" id="PTHR30400:SF0">
    <property type="entry name" value="BIOSYNTHETIC PEPTIDOGLYCAN TRANSGLYCOSYLASE"/>
    <property type="match status" value="1"/>
</dbReference>
<feature type="coiled-coil region" evidence="11">
    <location>
        <begin position="676"/>
        <end position="703"/>
    </location>
</feature>
<keyword evidence="11" id="KW-0175">Coiled coil</keyword>
<dbReference type="AlphaFoldDB" id="A0A4R1LW65"/>
<dbReference type="Pfam" id="PF00912">
    <property type="entry name" value="Transgly"/>
    <property type="match status" value="1"/>
</dbReference>
<proteinExistence type="predicted"/>
<keyword evidence="2" id="KW-0997">Cell inner membrane</keyword>
<keyword evidence="1" id="KW-1003">Cell membrane</keyword>
<sequence length="706" mass="79631">MKNNRFYGYLQNILHSINIKTAEIKQLDTLISFFRRIPKRYYKIAGIVAGSFIVLLTVISIIVINKRDPLLKSAILRAQEKANQEYQIDLSIGKAYFSGLSEVTLENVKVVPQKADQLASIQTLTVSIKILPLLFGNTKIADLGLENASITFVKKDSISNYDFIFRKKDSTETSTNKEPLNLANVADRMIHQVLFKIPDNMKLRNFVVSYQDDSLQQSLTVPAADIDDGELTSTILVNQNQATWYLNGDLKPNKNNLFFQLTAKEKKVEFPLLEKKYGLKLNFDTLEAHLKKVKWNNGKEDFQISASGRVVNLLVNHWRIASNNVIVPNGSIDAEVIIGKDYIELDKNSQATIAKVTAKPYARFSLSPNKTIALGLEVPETKAQDVFDSFPAGLFESLEGIKVSGTMKYSADFFLDTKNPDSVKLHSALQESGFKINAFGKTDFSKINSQFVYTPYEDGKPVRDIIVGPDNPNFTPLNQISPLLRNAVLTAEDPLFFSHEGFEERSIRASIATNFKEKAFKRGGSTISMQLVKNVFLDREKTIARKVEEMLIVWLIEHNKIVSKQRMLEVYLNVIEWGRNVYGISEASQNYFLKKPSELDLGESIFLASIVPSPKNGIYRFNEYGGLKPFLASYFRLIGSLMANDGIVTRDSTQTYGFYSVSLRNAVLPTHSVPDTISQDINKEDLEREIKEAEQLLQDLFGTKIN</sequence>
<keyword evidence="4" id="KW-0808">Transferase</keyword>
<dbReference type="InterPro" id="IPR036950">
    <property type="entry name" value="PBP_transglycosylase"/>
</dbReference>
<evidence type="ECO:0000256" key="3">
    <source>
        <dbReference type="ARBA" id="ARBA00022676"/>
    </source>
</evidence>
<dbReference type="GO" id="GO:0008360">
    <property type="term" value="P:regulation of cell shape"/>
    <property type="evidence" value="ECO:0007669"/>
    <property type="project" value="UniProtKB-KW"/>
</dbReference>
<dbReference type="GO" id="GO:0009274">
    <property type="term" value="C:peptidoglycan-based cell wall"/>
    <property type="evidence" value="ECO:0007669"/>
    <property type="project" value="InterPro"/>
</dbReference>
<evidence type="ECO:0000256" key="5">
    <source>
        <dbReference type="ARBA" id="ARBA00022692"/>
    </source>
</evidence>
<comment type="caution">
    <text evidence="14">The sequence shown here is derived from an EMBL/GenBank/DDBJ whole genome shotgun (WGS) entry which is preliminary data.</text>
</comment>
<evidence type="ECO:0000256" key="11">
    <source>
        <dbReference type="SAM" id="Coils"/>
    </source>
</evidence>
<dbReference type="Proteomes" id="UP000294616">
    <property type="component" value="Unassembled WGS sequence"/>
</dbReference>
<evidence type="ECO:0000256" key="7">
    <source>
        <dbReference type="ARBA" id="ARBA00022984"/>
    </source>
</evidence>
<keyword evidence="7" id="KW-0573">Peptidoglycan synthesis</keyword>
<keyword evidence="5 12" id="KW-0812">Transmembrane</keyword>
<name>A0A4R1LW65_9SPHI</name>
<dbReference type="GO" id="GO:0009252">
    <property type="term" value="P:peptidoglycan biosynthetic process"/>
    <property type="evidence" value="ECO:0007669"/>
    <property type="project" value="UniProtKB-KW"/>
</dbReference>
<feature type="domain" description="Glycosyl transferase family 51" evidence="13">
    <location>
        <begin position="469"/>
        <end position="616"/>
    </location>
</feature>
<keyword evidence="15" id="KW-1185">Reference proteome</keyword>
<dbReference type="Gene3D" id="1.10.3810.10">
    <property type="entry name" value="Biosynthetic peptidoglycan transglycosylase-like"/>
    <property type="match status" value="1"/>
</dbReference>
<evidence type="ECO:0000256" key="4">
    <source>
        <dbReference type="ARBA" id="ARBA00022679"/>
    </source>
</evidence>
<dbReference type="EMBL" id="SMGO01000002">
    <property type="protein sequence ID" value="TCK82740.1"/>
    <property type="molecule type" value="Genomic_DNA"/>
</dbReference>
<evidence type="ECO:0000256" key="12">
    <source>
        <dbReference type="SAM" id="Phobius"/>
    </source>
</evidence>
<evidence type="ECO:0000259" key="13">
    <source>
        <dbReference type="Pfam" id="PF00912"/>
    </source>
</evidence>
<dbReference type="GO" id="GO:0016763">
    <property type="term" value="F:pentosyltransferase activity"/>
    <property type="evidence" value="ECO:0007669"/>
    <property type="project" value="InterPro"/>
</dbReference>
<protein>
    <submittedName>
        <fullName evidence="14">Transglycosylase</fullName>
    </submittedName>
</protein>
<feature type="transmembrane region" description="Helical" evidence="12">
    <location>
        <begin position="41"/>
        <end position="64"/>
    </location>
</feature>
<accession>A0A4R1LW65</accession>
<evidence type="ECO:0000313" key="15">
    <source>
        <dbReference type="Proteomes" id="UP000294616"/>
    </source>
</evidence>
<reference evidence="14 15" key="1">
    <citation type="submission" date="2019-03" db="EMBL/GenBank/DDBJ databases">
        <title>Genomic Encyclopedia of Archaeal and Bacterial Type Strains, Phase II (KMG-II): from individual species to whole genera.</title>
        <authorList>
            <person name="Goeker M."/>
        </authorList>
    </citation>
    <scope>NUCLEOTIDE SEQUENCE [LARGE SCALE GENOMIC DNA]</scope>
    <source>
        <strain evidence="14 15">DSM 22554</strain>
    </source>
</reference>
<evidence type="ECO:0000256" key="2">
    <source>
        <dbReference type="ARBA" id="ARBA00022519"/>
    </source>
</evidence>
<dbReference type="GO" id="GO:0016020">
    <property type="term" value="C:membrane"/>
    <property type="evidence" value="ECO:0007669"/>
    <property type="project" value="InterPro"/>
</dbReference>
<dbReference type="PANTHER" id="PTHR30400">
    <property type="entry name" value="MONOFUNCTIONAL BIOSYNTHETIC PEPTIDOGLYCAN TRANSGLYCOSYLASE"/>
    <property type="match status" value="1"/>
</dbReference>
<evidence type="ECO:0000256" key="9">
    <source>
        <dbReference type="ARBA" id="ARBA00023136"/>
    </source>
</evidence>
<keyword evidence="9 12" id="KW-0472">Membrane</keyword>
<dbReference type="InterPro" id="IPR011812">
    <property type="entry name" value="Pep_trsgly"/>
</dbReference>
<dbReference type="GO" id="GO:0071555">
    <property type="term" value="P:cell wall organization"/>
    <property type="evidence" value="ECO:0007669"/>
    <property type="project" value="UniProtKB-KW"/>
</dbReference>
<organism evidence="14 15">
    <name type="scientific">Albibacterium bauzanense</name>
    <dbReference type="NCBI Taxonomy" id="653929"/>
    <lineage>
        <taxon>Bacteria</taxon>
        <taxon>Pseudomonadati</taxon>
        <taxon>Bacteroidota</taxon>
        <taxon>Sphingobacteriia</taxon>
        <taxon>Sphingobacteriales</taxon>
        <taxon>Sphingobacteriaceae</taxon>
        <taxon>Albibacterium</taxon>
    </lineage>
</organism>
<dbReference type="InterPro" id="IPR001264">
    <property type="entry name" value="Glyco_trans_51"/>
</dbReference>
<evidence type="ECO:0000256" key="10">
    <source>
        <dbReference type="ARBA" id="ARBA00023316"/>
    </source>
</evidence>
<keyword evidence="8 12" id="KW-1133">Transmembrane helix</keyword>
<evidence type="ECO:0000256" key="1">
    <source>
        <dbReference type="ARBA" id="ARBA00022475"/>
    </source>
</evidence>
<gene>
    <name evidence="14" type="ORF">C8N28_1325</name>
</gene>
<dbReference type="RefSeq" id="WP_246012767.1">
    <property type="nucleotide sequence ID" value="NZ_SMGO01000002.1"/>
</dbReference>
<dbReference type="SUPFAM" id="SSF53955">
    <property type="entry name" value="Lysozyme-like"/>
    <property type="match status" value="1"/>
</dbReference>
<evidence type="ECO:0000313" key="14">
    <source>
        <dbReference type="EMBL" id="TCK82740.1"/>
    </source>
</evidence>
<evidence type="ECO:0000256" key="6">
    <source>
        <dbReference type="ARBA" id="ARBA00022960"/>
    </source>
</evidence>
<dbReference type="InterPro" id="IPR023346">
    <property type="entry name" value="Lysozyme-like_dom_sf"/>
</dbReference>
<keyword evidence="6" id="KW-0133">Cell shape</keyword>
<keyword evidence="10" id="KW-0961">Cell wall biogenesis/degradation</keyword>